<organism evidence="4 5">
    <name type="scientific">Desulfovibrio gilichinskyi</name>
    <dbReference type="NCBI Taxonomy" id="1519643"/>
    <lineage>
        <taxon>Bacteria</taxon>
        <taxon>Pseudomonadati</taxon>
        <taxon>Thermodesulfobacteriota</taxon>
        <taxon>Desulfovibrionia</taxon>
        <taxon>Desulfovibrionales</taxon>
        <taxon>Desulfovibrionaceae</taxon>
        <taxon>Desulfovibrio</taxon>
    </lineage>
</organism>
<evidence type="ECO:0000256" key="1">
    <source>
        <dbReference type="ARBA" id="ARBA00022729"/>
    </source>
</evidence>
<dbReference type="PANTHER" id="PTHR30006">
    <property type="entry name" value="THIAMINE-BINDING PERIPLASMIC PROTEIN-RELATED"/>
    <property type="match status" value="1"/>
</dbReference>
<dbReference type="PIRSF" id="PIRSF002825">
    <property type="entry name" value="CfbpA"/>
    <property type="match status" value="1"/>
</dbReference>
<reference evidence="5" key="1">
    <citation type="submission" date="2017-04" db="EMBL/GenBank/DDBJ databases">
        <authorList>
            <person name="Varghese N."/>
            <person name="Submissions S."/>
        </authorList>
    </citation>
    <scope>NUCLEOTIDE SEQUENCE [LARGE SCALE GENOMIC DNA]</scope>
    <source>
        <strain evidence="5">K3S</strain>
    </source>
</reference>
<keyword evidence="2" id="KW-0479">Metal-binding</keyword>
<name>A0A1X7ENN1_9BACT</name>
<feature type="binding site" evidence="2">
    <location>
        <position position="218"/>
    </location>
    <ligand>
        <name>Fe cation</name>
        <dbReference type="ChEBI" id="CHEBI:24875"/>
    </ligand>
</feature>
<dbReference type="Pfam" id="PF13531">
    <property type="entry name" value="SBP_bac_11"/>
    <property type="match status" value="1"/>
</dbReference>
<dbReference type="Proteomes" id="UP000192906">
    <property type="component" value="Unassembled WGS sequence"/>
</dbReference>
<keyword evidence="2" id="KW-0408">Iron</keyword>
<evidence type="ECO:0000313" key="4">
    <source>
        <dbReference type="EMBL" id="SMF37124.1"/>
    </source>
</evidence>
<accession>A0A1X7ENN1</accession>
<dbReference type="GO" id="GO:0046872">
    <property type="term" value="F:metal ion binding"/>
    <property type="evidence" value="ECO:0007669"/>
    <property type="project" value="UniProtKB-KW"/>
</dbReference>
<dbReference type="RefSeq" id="WP_085104042.1">
    <property type="nucleotide sequence ID" value="NZ_FWZU01000005.1"/>
</dbReference>
<protein>
    <submittedName>
        <fullName evidence="4">Iron(III) transport system substrate-binding protein</fullName>
    </submittedName>
</protein>
<gene>
    <name evidence="4" type="ORF">SAMN06295933_3222</name>
</gene>
<dbReference type="Gene3D" id="3.40.190.10">
    <property type="entry name" value="Periplasmic binding protein-like II"/>
    <property type="match status" value="2"/>
</dbReference>
<feature type="chain" id="PRO_5012372056" evidence="3">
    <location>
        <begin position="22"/>
        <end position="323"/>
    </location>
</feature>
<dbReference type="SUPFAM" id="SSF53850">
    <property type="entry name" value="Periplasmic binding protein-like II"/>
    <property type="match status" value="1"/>
</dbReference>
<dbReference type="OrthoDB" id="9766989at2"/>
<dbReference type="STRING" id="1519643.SAMN06295933_3222"/>
<proteinExistence type="predicted"/>
<keyword evidence="1 3" id="KW-0732">Signal</keyword>
<evidence type="ECO:0000256" key="3">
    <source>
        <dbReference type="SAM" id="SignalP"/>
    </source>
</evidence>
<dbReference type="CDD" id="cd13547">
    <property type="entry name" value="PBP2_Fbp_like_2"/>
    <property type="match status" value="1"/>
</dbReference>
<dbReference type="AlphaFoldDB" id="A0A1X7ENN1"/>
<feature type="signal peptide" evidence="3">
    <location>
        <begin position="1"/>
        <end position="21"/>
    </location>
</feature>
<evidence type="ECO:0000256" key="2">
    <source>
        <dbReference type="PIRSR" id="PIRSR002825-1"/>
    </source>
</evidence>
<evidence type="ECO:0000313" key="5">
    <source>
        <dbReference type="Proteomes" id="UP000192906"/>
    </source>
</evidence>
<sequence length="323" mass="35059">MRIFSLLSILSVLFICSVASAGNSKIVVYTSQLEQDAQQTVEAFKKANPGIDVEWTRTGTSALMNKLRAEFTAEAPRPDVLLIADMVTMEGLKKEGRLLAYKNAPVKGYDKELYDKDGNYFSTKIISTGIVYNEKAPFKPKSIKDLLRSEAKNLVIMPSPLYSGAAAIHMHTITQNPDLGWKLYERLAANGAVTSKGNGGTFKAVASGEKLYGFVIDYLPIRNKLKGSPVTFIIPEEGASAVTEPVAILSTANNPEGAKKFVDFLLSDKGQNLASKQGFMPAKKGITPPEGFPEKIKLMPLDTGKALANDKNSKKKFAKVFGG</sequence>
<dbReference type="EMBL" id="FWZU01000005">
    <property type="protein sequence ID" value="SMF37124.1"/>
    <property type="molecule type" value="Genomic_DNA"/>
</dbReference>
<keyword evidence="5" id="KW-1185">Reference proteome</keyword>
<dbReference type="InterPro" id="IPR026045">
    <property type="entry name" value="Ferric-bd"/>
</dbReference>